<dbReference type="InParanoid" id="F2U4L9"/>
<dbReference type="SUPFAM" id="SSF51445">
    <property type="entry name" value="(Trans)glycosidases"/>
    <property type="match status" value="1"/>
</dbReference>
<dbReference type="PANTHER" id="PTHR23208:SF36">
    <property type="entry name" value="LYSOZYME-RELATED"/>
    <property type="match status" value="1"/>
</dbReference>
<dbReference type="GO" id="GO:0009253">
    <property type="term" value="P:peptidoglycan catabolic process"/>
    <property type="evidence" value="ECO:0007669"/>
    <property type="project" value="InterPro"/>
</dbReference>
<dbReference type="EMBL" id="GL832961">
    <property type="protein sequence ID" value="EGD82585.1"/>
    <property type="molecule type" value="Genomic_DNA"/>
</dbReference>
<accession>F2U4L9</accession>
<evidence type="ECO:0000256" key="2">
    <source>
        <dbReference type="ARBA" id="ARBA00022729"/>
    </source>
</evidence>
<keyword evidence="5" id="KW-1185">Reference proteome</keyword>
<dbReference type="STRING" id="946362.F2U4L9"/>
<evidence type="ECO:0000256" key="3">
    <source>
        <dbReference type="SAM" id="SignalP"/>
    </source>
</evidence>
<dbReference type="InterPro" id="IPR002053">
    <property type="entry name" value="Glyco_hydro_25"/>
</dbReference>
<dbReference type="Gene3D" id="3.20.20.80">
    <property type="entry name" value="Glycosidases"/>
    <property type="match status" value="1"/>
</dbReference>
<feature type="signal peptide" evidence="3">
    <location>
        <begin position="1"/>
        <end position="26"/>
    </location>
</feature>
<dbReference type="InterPro" id="IPR051595">
    <property type="entry name" value="GH25_Enzymes"/>
</dbReference>
<dbReference type="PANTHER" id="PTHR23208">
    <property type="entry name" value="LYSOZYME PROTEIN"/>
    <property type="match status" value="1"/>
</dbReference>
<dbReference type="AlphaFoldDB" id="F2U4L9"/>
<proteinExistence type="inferred from homology"/>
<dbReference type="GO" id="GO:0016998">
    <property type="term" value="P:cell wall macromolecule catabolic process"/>
    <property type="evidence" value="ECO:0007669"/>
    <property type="project" value="InterPro"/>
</dbReference>
<dbReference type="eggNOG" id="ENOG502S1SN">
    <property type="taxonomic scope" value="Eukaryota"/>
</dbReference>
<sequence>MKVFAFAAVVCAALVAVALCPMGAEATYGVDVSQQTYENAWSKPEIQQGQLWCHSLLYVDGPPGPQLPAHHLQCLGWGHGNVDIYFFPCPTCGNPAGQIDAMVANLPKYKIKPGNANPGTYGMLWLEIEGPEYWTRNRRQTQLLYRPRLQARPREPPRGLHQAKQCRGESQWSPIMGDWSGGSAFPLWYAHYDGSASFSDFRAFGGWSKPSIKQFAGDVSMCGAGVDKNWYP</sequence>
<dbReference type="GeneID" id="16076408"/>
<feature type="chain" id="PRO_5003290721" evidence="3">
    <location>
        <begin position="27"/>
        <end position="232"/>
    </location>
</feature>
<dbReference type="RefSeq" id="XP_004995821.1">
    <property type="nucleotide sequence ID" value="XM_004995764.1"/>
</dbReference>
<organism evidence="5">
    <name type="scientific">Salpingoeca rosetta (strain ATCC 50818 / BSB-021)</name>
    <dbReference type="NCBI Taxonomy" id="946362"/>
    <lineage>
        <taxon>Eukaryota</taxon>
        <taxon>Choanoflagellata</taxon>
        <taxon>Craspedida</taxon>
        <taxon>Salpingoecidae</taxon>
        <taxon>Salpingoeca</taxon>
    </lineage>
</organism>
<evidence type="ECO:0000313" key="5">
    <source>
        <dbReference type="Proteomes" id="UP000007799"/>
    </source>
</evidence>
<reference evidence="4" key="1">
    <citation type="submission" date="2009-08" db="EMBL/GenBank/DDBJ databases">
        <title>Annotation of Salpingoeca rosetta.</title>
        <authorList>
            <consortium name="The Broad Institute Genome Sequencing Platform"/>
            <person name="Russ C."/>
            <person name="Cuomo C."/>
            <person name="Burger G."/>
            <person name="Gray M.W."/>
            <person name="Holland P.W.H."/>
            <person name="King N."/>
            <person name="Lang F.B.F."/>
            <person name="Roger A.J."/>
            <person name="Ruiz-Trillo I."/>
            <person name="Young S.K."/>
            <person name="Zeng Q."/>
            <person name="Gargeya S."/>
            <person name="Alvarado L."/>
            <person name="Berlin A."/>
            <person name="Chapman S.B."/>
            <person name="Chen Z."/>
            <person name="Freedman E."/>
            <person name="Gellesch M."/>
            <person name="Goldberg J."/>
            <person name="Griggs A."/>
            <person name="Gujja S."/>
            <person name="Heilman E."/>
            <person name="Heiman D."/>
            <person name="Howarth C."/>
            <person name="Mehta T."/>
            <person name="Neiman D."/>
            <person name="Pearson M."/>
            <person name="Roberts A."/>
            <person name="Saif S."/>
            <person name="Shea T."/>
            <person name="Shenoy N."/>
            <person name="Sisk P."/>
            <person name="Stolte C."/>
            <person name="Sykes S."/>
            <person name="White J."/>
            <person name="Yandava C."/>
            <person name="Haas B."/>
            <person name="Nusbaum C."/>
            <person name="Birren B."/>
        </authorList>
    </citation>
    <scope>NUCLEOTIDE SEQUENCE [LARGE SCALE GENOMIC DNA]</scope>
    <source>
        <strain evidence="4">ATCC 50818</strain>
    </source>
</reference>
<dbReference type="Proteomes" id="UP000007799">
    <property type="component" value="Unassembled WGS sequence"/>
</dbReference>
<dbReference type="InterPro" id="IPR017853">
    <property type="entry name" value="GH"/>
</dbReference>
<evidence type="ECO:0000256" key="1">
    <source>
        <dbReference type="ARBA" id="ARBA00010646"/>
    </source>
</evidence>
<protein>
    <submittedName>
        <fullName evidence="4">Uncharacterized protein</fullName>
    </submittedName>
</protein>
<dbReference type="GO" id="GO:0003796">
    <property type="term" value="F:lysozyme activity"/>
    <property type="evidence" value="ECO:0007669"/>
    <property type="project" value="InterPro"/>
</dbReference>
<dbReference type="OrthoDB" id="2251794at2759"/>
<dbReference type="GO" id="GO:0007165">
    <property type="term" value="P:signal transduction"/>
    <property type="evidence" value="ECO:0007669"/>
    <property type="project" value="TreeGrafter"/>
</dbReference>
<name>F2U4L9_SALR5</name>
<evidence type="ECO:0000313" key="4">
    <source>
        <dbReference type="EMBL" id="EGD82585.1"/>
    </source>
</evidence>
<keyword evidence="2 3" id="KW-0732">Signal</keyword>
<dbReference type="PROSITE" id="PS51904">
    <property type="entry name" value="GLYCOSYL_HYDROL_F25_2"/>
    <property type="match status" value="1"/>
</dbReference>
<comment type="similarity">
    <text evidence="1">Belongs to the glycosyl hydrolase 25 family.</text>
</comment>
<gene>
    <name evidence="4" type="ORF">PTSG_11981</name>
</gene>
<dbReference type="OMA" id="YNWEDIV"/>
<dbReference type="KEGG" id="sre:PTSG_11981"/>